<dbReference type="Proteomes" id="UP001165060">
    <property type="component" value="Unassembled WGS sequence"/>
</dbReference>
<dbReference type="PROSITE" id="PS50280">
    <property type="entry name" value="SET"/>
    <property type="match status" value="1"/>
</dbReference>
<name>A0ABQ6NCW7_9STRA</name>
<feature type="domain" description="SET" evidence="2">
    <location>
        <begin position="93"/>
        <end position="224"/>
    </location>
</feature>
<feature type="region of interest" description="Disordered" evidence="1">
    <location>
        <begin position="28"/>
        <end position="48"/>
    </location>
</feature>
<evidence type="ECO:0000313" key="4">
    <source>
        <dbReference type="Proteomes" id="UP001165060"/>
    </source>
</evidence>
<protein>
    <recommendedName>
        <fullName evidence="2">SET domain-containing protein</fullName>
    </recommendedName>
</protein>
<accession>A0ABQ6NCW7</accession>
<reference evidence="3 4" key="1">
    <citation type="journal article" date="2023" name="Commun. Biol.">
        <title>Genome analysis of Parmales, the sister group of diatoms, reveals the evolutionary specialization of diatoms from phago-mixotrophs to photoautotrophs.</title>
        <authorList>
            <person name="Ban H."/>
            <person name="Sato S."/>
            <person name="Yoshikawa S."/>
            <person name="Yamada K."/>
            <person name="Nakamura Y."/>
            <person name="Ichinomiya M."/>
            <person name="Sato N."/>
            <person name="Blanc-Mathieu R."/>
            <person name="Endo H."/>
            <person name="Kuwata A."/>
            <person name="Ogata H."/>
        </authorList>
    </citation>
    <scope>NUCLEOTIDE SEQUENCE [LARGE SCALE GENOMIC DNA]</scope>
</reference>
<sequence>MSFPPPVPSPLFLSLHARLERLQLAHELGAAPPPAPPGPDPDPDHDLWPMLEDDDCIVEAAGKVKGRLRGVRRLVSDEWLAVLKGEAIGAASLDLDVRTSMIPGAGLGLFASAPVPAGATCCCLYGEIHSVESYREEVSDTAYGILLPRAAAWAGALLPRQSRDLVLDCAAGAALAGGKARYANDPRSAEATNCRFEPEPQFLRARLVAVRDLRVGEELYVDYGEAYWLRHEGRPNTLRVG</sequence>
<comment type="caution">
    <text evidence="3">The sequence shown here is derived from an EMBL/GenBank/DDBJ whole genome shotgun (WGS) entry which is preliminary data.</text>
</comment>
<evidence type="ECO:0000256" key="1">
    <source>
        <dbReference type="SAM" id="MobiDB-lite"/>
    </source>
</evidence>
<evidence type="ECO:0000259" key="2">
    <source>
        <dbReference type="PROSITE" id="PS50280"/>
    </source>
</evidence>
<dbReference type="InterPro" id="IPR046341">
    <property type="entry name" value="SET_dom_sf"/>
</dbReference>
<dbReference type="Gene3D" id="2.170.270.10">
    <property type="entry name" value="SET domain"/>
    <property type="match status" value="1"/>
</dbReference>
<dbReference type="Pfam" id="PF00856">
    <property type="entry name" value="SET"/>
    <property type="match status" value="1"/>
</dbReference>
<dbReference type="SMART" id="SM00317">
    <property type="entry name" value="SET"/>
    <property type="match status" value="1"/>
</dbReference>
<keyword evidence="4" id="KW-1185">Reference proteome</keyword>
<dbReference type="SUPFAM" id="SSF82199">
    <property type="entry name" value="SET domain"/>
    <property type="match status" value="1"/>
</dbReference>
<gene>
    <name evidence="3" type="ORF">TeGR_g11929</name>
</gene>
<evidence type="ECO:0000313" key="3">
    <source>
        <dbReference type="EMBL" id="GMI58435.1"/>
    </source>
</evidence>
<dbReference type="InterPro" id="IPR001214">
    <property type="entry name" value="SET_dom"/>
</dbReference>
<proteinExistence type="predicted"/>
<organism evidence="3 4">
    <name type="scientific">Tetraparma gracilis</name>
    <dbReference type="NCBI Taxonomy" id="2962635"/>
    <lineage>
        <taxon>Eukaryota</taxon>
        <taxon>Sar</taxon>
        <taxon>Stramenopiles</taxon>
        <taxon>Ochrophyta</taxon>
        <taxon>Bolidophyceae</taxon>
        <taxon>Parmales</taxon>
        <taxon>Triparmaceae</taxon>
        <taxon>Tetraparma</taxon>
    </lineage>
</organism>
<dbReference type="EMBL" id="BRYB01006471">
    <property type="protein sequence ID" value="GMI58435.1"/>
    <property type="molecule type" value="Genomic_DNA"/>
</dbReference>
<feature type="compositionally biased region" description="Pro residues" evidence="1">
    <location>
        <begin position="31"/>
        <end position="40"/>
    </location>
</feature>